<keyword evidence="1" id="KW-1133">Transmembrane helix</keyword>
<sequence>VQVLRTQKAFFQSLHFMFLLLAVALVIIGLLAPVINLAGKIFLVLSGIYVLSITSVAVSGAHRFKHLAAALGVLVLMPVHHFTILCGIVCGMFYPISFRVPDTS</sequence>
<gene>
    <name evidence="2" type="ORF">ACFL27_16415</name>
</gene>
<reference evidence="2 3" key="1">
    <citation type="submission" date="2024-09" db="EMBL/GenBank/DDBJ databases">
        <title>Laminarin stimulates single cell rates of sulfate reduction while oxygen inhibits transcriptomic activity in coastal marine sediment.</title>
        <authorList>
            <person name="Lindsay M."/>
            <person name="Orcutt B."/>
            <person name="Emerson D."/>
            <person name="Stepanauskas R."/>
            <person name="D'Angelo T."/>
        </authorList>
    </citation>
    <scope>NUCLEOTIDE SEQUENCE [LARGE SCALE GENOMIC DNA]</scope>
    <source>
        <strain evidence="2">SAG AM-311-K15</strain>
    </source>
</reference>
<evidence type="ECO:0000313" key="2">
    <source>
        <dbReference type="EMBL" id="MFC1851776.1"/>
    </source>
</evidence>
<keyword evidence="1" id="KW-0472">Membrane</keyword>
<feature type="non-terminal residue" evidence="2">
    <location>
        <position position="1"/>
    </location>
</feature>
<evidence type="ECO:0000256" key="1">
    <source>
        <dbReference type="SAM" id="Phobius"/>
    </source>
</evidence>
<comment type="caution">
    <text evidence="2">The sequence shown here is derived from an EMBL/GenBank/DDBJ whole genome shotgun (WGS) entry which is preliminary data.</text>
</comment>
<keyword evidence="1" id="KW-0812">Transmembrane</keyword>
<keyword evidence="3" id="KW-1185">Reference proteome</keyword>
<proteinExistence type="predicted"/>
<dbReference type="Proteomes" id="UP001594351">
    <property type="component" value="Unassembled WGS sequence"/>
</dbReference>
<feature type="transmembrane region" description="Helical" evidence="1">
    <location>
        <begin position="41"/>
        <end position="61"/>
    </location>
</feature>
<feature type="transmembrane region" description="Helical" evidence="1">
    <location>
        <begin position="14"/>
        <end position="35"/>
    </location>
</feature>
<feature type="transmembrane region" description="Helical" evidence="1">
    <location>
        <begin position="68"/>
        <end position="94"/>
    </location>
</feature>
<dbReference type="EMBL" id="JBHPBY010000223">
    <property type="protein sequence ID" value="MFC1851776.1"/>
    <property type="molecule type" value="Genomic_DNA"/>
</dbReference>
<name>A0ABV6Z0C0_UNCC1</name>
<accession>A0ABV6Z0C0</accession>
<protein>
    <submittedName>
        <fullName evidence="2">Uncharacterized protein</fullName>
    </submittedName>
</protein>
<evidence type="ECO:0000313" key="3">
    <source>
        <dbReference type="Proteomes" id="UP001594351"/>
    </source>
</evidence>
<organism evidence="2 3">
    <name type="scientific">candidate division CSSED10-310 bacterium</name>
    <dbReference type="NCBI Taxonomy" id="2855610"/>
    <lineage>
        <taxon>Bacteria</taxon>
        <taxon>Bacteria division CSSED10-310</taxon>
    </lineage>
</organism>